<dbReference type="GO" id="GO:0006412">
    <property type="term" value="P:translation"/>
    <property type="evidence" value="ECO:0007669"/>
    <property type="project" value="InterPro"/>
</dbReference>
<dbReference type="InterPro" id="IPR057268">
    <property type="entry name" value="Ribosomal_L18"/>
</dbReference>
<dbReference type="GO" id="GO:0008097">
    <property type="term" value="F:5S rRNA binding"/>
    <property type="evidence" value="ECO:0007669"/>
    <property type="project" value="InterPro"/>
</dbReference>
<dbReference type="FunFam" id="3.30.420.100:FF:000002">
    <property type="entry name" value="60S ribosomal protein L5"/>
    <property type="match status" value="1"/>
</dbReference>
<keyword evidence="3" id="KW-0963">Cytoplasm</keyword>
<dbReference type="Pfam" id="PF17144">
    <property type="entry name" value="Ribosomal_L5e"/>
    <property type="match status" value="1"/>
</dbReference>
<keyword evidence="5" id="KW-0687">Ribonucleoprotein</keyword>
<dbReference type="PRINTS" id="PR00058">
    <property type="entry name" value="RIBOSOMALL5"/>
</dbReference>
<dbReference type="CDD" id="cd00432">
    <property type="entry name" value="Ribosomal_L18_L5e"/>
    <property type="match status" value="1"/>
</dbReference>
<evidence type="ECO:0000313" key="9">
    <source>
        <dbReference type="Proteomes" id="UP001054902"/>
    </source>
</evidence>
<gene>
    <name evidence="8" type="ORF">CTEN210_08259</name>
</gene>
<organism evidence="8 9">
    <name type="scientific">Chaetoceros tenuissimus</name>
    <dbReference type="NCBI Taxonomy" id="426638"/>
    <lineage>
        <taxon>Eukaryota</taxon>
        <taxon>Sar</taxon>
        <taxon>Stramenopiles</taxon>
        <taxon>Ochrophyta</taxon>
        <taxon>Bacillariophyta</taxon>
        <taxon>Coscinodiscophyceae</taxon>
        <taxon>Chaetocerotophycidae</taxon>
        <taxon>Chaetocerotales</taxon>
        <taxon>Chaetocerotaceae</taxon>
        <taxon>Chaetoceros</taxon>
    </lineage>
</organism>
<dbReference type="SUPFAM" id="SSF53137">
    <property type="entry name" value="Translational machinery components"/>
    <property type="match status" value="1"/>
</dbReference>
<dbReference type="EMBL" id="BLLK01000045">
    <property type="protein sequence ID" value="GFH51782.1"/>
    <property type="molecule type" value="Genomic_DNA"/>
</dbReference>
<dbReference type="HAMAP" id="MF_01337_A">
    <property type="entry name" value="Ribosomal_uL18_A"/>
    <property type="match status" value="1"/>
</dbReference>
<comment type="caution">
    <text evidence="8">The sequence shown here is derived from an EMBL/GenBank/DDBJ whole genome shotgun (WGS) entry which is preliminary data.</text>
</comment>
<accession>A0AAD3H5X1</accession>
<keyword evidence="9" id="KW-1185">Reference proteome</keyword>
<protein>
    <submittedName>
        <fullName evidence="8">RL5, ribosomal protein 5, 60S large ribosomal subunit</fullName>
    </submittedName>
</protein>
<comment type="similarity">
    <text evidence="2">Belongs to the universal ribosomal protein uL18 family.</text>
</comment>
<evidence type="ECO:0000313" key="8">
    <source>
        <dbReference type="EMBL" id="GFH51782.1"/>
    </source>
</evidence>
<proteinExistence type="inferred from homology"/>
<dbReference type="PANTHER" id="PTHR23410">
    <property type="entry name" value="RIBOSOMAL PROTEIN L5-RELATED"/>
    <property type="match status" value="1"/>
</dbReference>
<dbReference type="GO" id="GO:0022625">
    <property type="term" value="C:cytosolic large ribosomal subunit"/>
    <property type="evidence" value="ECO:0007669"/>
    <property type="project" value="TreeGrafter"/>
</dbReference>
<feature type="compositionally biased region" description="Basic and acidic residues" evidence="6">
    <location>
        <begin position="312"/>
        <end position="331"/>
    </location>
</feature>
<evidence type="ECO:0000256" key="2">
    <source>
        <dbReference type="ARBA" id="ARBA00007116"/>
    </source>
</evidence>
<dbReference type="GO" id="GO:0000027">
    <property type="term" value="P:ribosomal large subunit assembly"/>
    <property type="evidence" value="ECO:0007669"/>
    <property type="project" value="TreeGrafter"/>
</dbReference>
<dbReference type="InterPro" id="IPR005485">
    <property type="entry name" value="Rbsml_uL18_euk_arch"/>
</dbReference>
<feature type="region of interest" description="Disordered" evidence="6">
    <location>
        <begin position="285"/>
        <end position="337"/>
    </location>
</feature>
<feature type="compositionally biased region" description="Basic and acidic residues" evidence="6">
    <location>
        <begin position="285"/>
        <end position="305"/>
    </location>
</feature>
<evidence type="ECO:0000256" key="5">
    <source>
        <dbReference type="ARBA" id="ARBA00023274"/>
    </source>
</evidence>
<name>A0AAD3H5X1_9STRA</name>
<evidence type="ECO:0000256" key="6">
    <source>
        <dbReference type="SAM" id="MobiDB-lite"/>
    </source>
</evidence>
<evidence type="ECO:0000256" key="4">
    <source>
        <dbReference type="ARBA" id="ARBA00022980"/>
    </source>
</evidence>
<sequence length="337" mass="38548">MLVLRNFRNNDGVVVGGGKGLLDCAPIIYVSIMTFTKVQKSKAYFSRYQVKLRRRREGRTDYRQRKKLCIQAKNKYQSPKYRLVVRFTNKYVICQIAYSLIDGDRILASANSAELPRYGLEVGLKNYAAAYCTGLLVARRLLQKVGLDDVYEGNTEVDGEVVKTEVGKKTYYVDEVDDEKRPFRALLDVGCRATTTGCRIFGALKGAADGGLDIPHSEKRFPGYDRDAKEYDADMHRERIFGGHVGEYMEYLEEEDNQKYKEQFASYIEAGVEADGLEELYEEVHEQIREDPSPAEKKDYSPDKSFKRKSKLTLEERKARVQAKKDAKNAELEADDE</sequence>
<dbReference type="PANTHER" id="PTHR23410:SF12">
    <property type="entry name" value="LARGE RIBOSOMAL SUBUNIT PROTEIN UL18"/>
    <property type="match status" value="1"/>
</dbReference>
<dbReference type="AlphaFoldDB" id="A0AAD3H5X1"/>
<reference evidence="8 9" key="1">
    <citation type="journal article" date="2021" name="Sci. Rep.">
        <title>The genome of the diatom Chaetoceros tenuissimus carries an ancient integrated fragment of an extant virus.</title>
        <authorList>
            <person name="Hongo Y."/>
            <person name="Kimura K."/>
            <person name="Takaki Y."/>
            <person name="Yoshida Y."/>
            <person name="Baba S."/>
            <person name="Kobayashi G."/>
            <person name="Nagasaki K."/>
            <person name="Hano T."/>
            <person name="Tomaru Y."/>
        </authorList>
    </citation>
    <scope>NUCLEOTIDE SEQUENCE [LARGE SCALE GENOMIC DNA]</scope>
    <source>
        <strain evidence="8 9">NIES-3715</strain>
    </source>
</reference>
<keyword evidence="4 8" id="KW-0689">Ribosomal protein</keyword>
<feature type="domain" description="Large ribosomal subunit protein uL18 C-terminal eukaryotes" evidence="7">
    <location>
        <begin position="277"/>
        <end position="328"/>
    </location>
</feature>
<dbReference type="Gene3D" id="3.30.420.100">
    <property type="match status" value="1"/>
</dbReference>
<dbReference type="GO" id="GO:0003735">
    <property type="term" value="F:structural constituent of ribosome"/>
    <property type="evidence" value="ECO:0007669"/>
    <property type="project" value="InterPro"/>
</dbReference>
<evidence type="ECO:0000256" key="3">
    <source>
        <dbReference type="ARBA" id="ARBA00022490"/>
    </source>
</evidence>
<dbReference type="Pfam" id="PF14204">
    <property type="entry name" value="Ribosomal_L18_c"/>
    <property type="match status" value="1"/>
</dbReference>
<dbReference type="InterPro" id="IPR025607">
    <property type="entry name" value="Ribosomal_uL18_C_euk"/>
</dbReference>
<dbReference type="Proteomes" id="UP001054902">
    <property type="component" value="Unassembled WGS sequence"/>
</dbReference>
<evidence type="ECO:0000256" key="1">
    <source>
        <dbReference type="ARBA" id="ARBA00004496"/>
    </source>
</evidence>
<evidence type="ECO:0000259" key="7">
    <source>
        <dbReference type="Pfam" id="PF14204"/>
    </source>
</evidence>
<comment type="subcellular location">
    <subcellularLocation>
        <location evidence="1">Cytoplasm</location>
    </subcellularLocation>
</comment>